<dbReference type="PANTHER" id="PTHR36721:SF1">
    <property type="entry name" value="OS04G0446401 PROTEIN"/>
    <property type="match status" value="1"/>
</dbReference>
<feature type="compositionally biased region" description="Polar residues" evidence="2">
    <location>
        <begin position="376"/>
        <end position="390"/>
    </location>
</feature>
<feature type="compositionally biased region" description="Polar residues" evidence="2">
    <location>
        <begin position="492"/>
        <end position="503"/>
    </location>
</feature>
<feature type="compositionally biased region" description="Polar residues" evidence="2">
    <location>
        <begin position="607"/>
        <end position="623"/>
    </location>
</feature>
<feature type="compositionally biased region" description="Basic and acidic residues" evidence="2">
    <location>
        <begin position="1148"/>
        <end position="1169"/>
    </location>
</feature>
<dbReference type="Proteomes" id="UP000283841">
    <property type="component" value="Unassembled WGS sequence"/>
</dbReference>
<feature type="region of interest" description="Disordered" evidence="2">
    <location>
        <begin position="1"/>
        <end position="66"/>
    </location>
</feature>
<feature type="compositionally biased region" description="Polar residues" evidence="2">
    <location>
        <begin position="1"/>
        <end position="11"/>
    </location>
</feature>
<feature type="compositionally biased region" description="Low complexity" evidence="2">
    <location>
        <begin position="103"/>
        <end position="121"/>
    </location>
</feature>
<feature type="compositionally biased region" description="Polar residues" evidence="2">
    <location>
        <begin position="308"/>
        <end position="333"/>
    </location>
</feature>
<feature type="compositionally biased region" description="Polar residues" evidence="2">
    <location>
        <begin position="122"/>
        <end position="149"/>
    </location>
</feature>
<dbReference type="GeneID" id="39597034"/>
<evidence type="ECO:0000256" key="2">
    <source>
        <dbReference type="SAM" id="MobiDB-lite"/>
    </source>
</evidence>
<proteinExistence type="predicted"/>
<feature type="compositionally biased region" description="Polar residues" evidence="2">
    <location>
        <begin position="197"/>
        <end position="226"/>
    </location>
</feature>
<dbReference type="VEuPathDB" id="FungiDB:C8Q69DRAFT_396824"/>
<feature type="coiled-coil region" evidence="1">
    <location>
        <begin position="812"/>
        <end position="841"/>
    </location>
</feature>
<name>A0A443I7B1_BYSSP</name>
<dbReference type="EMBL" id="RCNU01000001">
    <property type="protein sequence ID" value="RWQ99942.1"/>
    <property type="molecule type" value="Genomic_DNA"/>
</dbReference>
<dbReference type="RefSeq" id="XP_028489587.1">
    <property type="nucleotide sequence ID" value="XM_028627757.1"/>
</dbReference>
<feature type="region of interest" description="Disordered" evidence="2">
    <location>
        <begin position="83"/>
        <end position="428"/>
    </location>
</feature>
<sequence length="1177" mass="129775">MFGRNSSNNRPSGPHNPPSKKPAQNSHTPQTWNLPGPPPPPPPPPPAPASYNPSTYGPMSGAMPVPNAAARLSPALAAVDTSKWGVRYNQQQHQPPPLPPRPSSSENPSQTSGQPSTGGSTAPNSPTWNASQTSNQQPENTSTVQGNTTPPLPPPPPPIPQGYMTELQHAAQTWQQQQHPPYSERPPTHHYDPPKQSPSAHPSSWTQAQGYGHSQTTAVPSAQSPVSGDPKPPSPSADRPLPPLPAEIAAGLNAVSPISFQQPTFGPGSQPTNNVSNPEMRQSALGDGAPSDWEHFAAVDDSPIQYEANGQQTIPQKPSPVASTTSQAQRTSNTPPPVHSPRIDNIGSPTSNMSAYDHSPGADGASQSRTKLEFPETTQTVTDNQESTQEPGRDATVEEGPVSTPEPPRDDATESNPTVPAVQKKLPDPYEILDPWFQSSLARYVTMLRKEAVAETDEEKYRIFTTFVAKETKLREILYNIVPSSAEDTESVHSPQRVQISRSKSADPSLRPDSGLISAQPEGDDEPSHIPRISTAPPENVPDEAEEGAYSPGGRPILSLHAASEAEDNKKNLRRSASHSINNAHRDGPSISRSTSVPLESIDNPWKSGTETPLISNPPQSIYTPFRYTEGPQRGSDNLTFDRPAYQAYSALRQASVDSGRTMSQSPAPTSRGRSGTIGQHPAHEHDETFLGLIREKSVTYRKKRTESTPPLPLLPDGIRQGKFDVVLEELCSLIPEPFPENKESPWIAATRKDIRSFSDDFRYIKETVDKWERSAEDRRKQLDKERMARQEESEQHIDALFNDNEIGYADINTLEDDFRHAEAKKQLEEERKELEKFIAEVFDPLDECLKNEISQLSAHYKLTIDELDAGDSGNTESSSDKFQVSHIMKLVNDIYLKLELRYQKRLEIALDRERRRKKAERRPLIFMGDSPALRKLDAEFDSMERRNILEAANERDERANILMDSFDTGIMRGLGENQSLLDNISTKMKKLDPKTICHAGLPKDDIETILRSTYALVKFLEANSESILRSFGAADSLLNEADYSVSVAEARYSNAGSDIFRRLDEEKKKEDAKIQQELDSKLETVRKGPTELTAKIDSLLEALGKEGGPGTGPWSRPKIENTNTVEIDPADVLRPGPRPASAAPLGRRSDADPEQQERLRKALEDAKRRNAARQQH</sequence>
<keyword evidence="1" id="KW-0175">Coiled coil</keyword>
<keyword evidence="4" id="KW-1185">Reference proteome</keyword>
<accession>A0A443I7B1</accession>
<gene>
    <name evidence="3" type="ORF">C8Q69DRAFT_396824</name>
</gene>
<dbReference type="STRING" id="264951.A0A443I7B1"/>
<feature type="region of interest" description="Disordered" evidence="2">
    <location>
        <begin position="1104"/>
        <end position="1177"/>
    </location>
</feature>
<evidence type="ECO:0000313" key="4">
    <source>
        <dbReference type="Proteomes" id="UP000283841"/>
    </source>
</evidence>
<evidence type="ECO:0000256" key="1">
    <source>
        <dbReference type="SAM" id="Coils"/>
    </source>
</evidence>
<dbReference type="PANTHER" id="PTHR36721">
    <property type="entry name" value="PROLINE-RICH FAMILY PROTEIN"/>
    <property type="match status" value="1"/>
</dbReference>
<feature type="compositionally biased region" description="Low complexity" evidence="2">
    <location>
        <begin position="168"/>
        <end position="179"/>
    </location>
</feature>
<feature type="region of interest" description="Disordered" evidence="2">
    <location>
        <begin position="654"/>
        <end position="690"/>
    </location>
</feature>
<protein>
    <submittedName>
        <fullName evidence="3">Uncharacterized protein</fullName>
    </submittedName>
</protein>
<feature type="compositionally biased region" description="Pro residues" evidence="2">
    <location>
        <begin position="230"/>
        <end position="245"/>
    </location>
</feature>
<feature type="compositionally biased region" description="Polar residues" evidence="2">
    <location>
        <begin position="22"/>
        <end position="33"/>
    </location>
</feature>
<evidence type="ECO:0000313" key="3">
    <source>
        <dbReference type="EMBL" id="RWQ99942.1"/>
    </source>
</evidence>
<feature type="region of interest" description="Disordered" evidence="2">
    <location>
        <begin position="484"/>
        <end position="640"/>
    </location>
</feature>
<feature type="compositionally biased region" description="Polar residues" evidence="2">
    <location>
        <begin position="656"/>
        <end position="678"/>
    </location>
</feature>
<feature type="compositionally biased region" description="Polar residues" evidence="2">
    <location>
        <begin position="256"/>
        <end position="280"/>
    </location>
</feature>
<reference evidence="3 4" key="1">
    <citation type="journal article" date="2018" name="Front. Microbiol.">
        <title>Genomic and genetic insights into a cosmopolitan fungus, Paecilomyces variotii (Eurotiales).</title>
        <authorList>
            <person name="Urquhart A.S."/>
            <person name="Mondo S.J."/>
            <person name="Makela M.R."/>
            <person name="Hane J.K."/>
            <person name="Wiebenga A."/>
            <person name="He G."/>
            <person name="Mihaltcheva S."/>
            <person name="Pangilinan J."/>
            <person name="Lipzen A."/>
            <person name="Barry K."/>
            <person name="de Vries R.P."/>
            <person name="Grigoriev I.V."/>
            <person name="Idnurm A."/>
        </authorList>
    </citation>
    <scope>NUCLEOTIDE SEQUENCE [LARGE SCALE GENOMIC DNA]</scope>
    <source>
        <strain evidence="3 4">CBS 101075</strain>
    </source>
</reference>
<organism evidence="3 4">
    <name type="scientific">Byssochlamys spectabilis</name>
    <name type="common">Paecilomyces variotii</name>
    <dbReference type="NCBI Taxonomy" id="264951"/>
    <lineage>
        <taxon>Eukaryota</taxon>
        <taxon>Fungi</taxon>
        <taxon>Dikarya</taxon>
        <taxon>Ascomycota</taxon>
        <taxon>Pezizomycotina</taxon>
        <taxon>Eurotiomycetes</taxon>
        <taxon>Eurotiomycetidae</taxon>
        <taxon>Eurotiales</taxon>
        <taxon>Thermoascaceae</taxon>
        <taxon>Paecilomyces</taxon>
    </lineage>
</organism>
<comment type="caution">
    <text evidence="3">The sequence shown here is derived from an EMBL/GenBank/DDBJ whole genome shotgun (WGS) entry which is preliminary data.</text>
</comment>
<feature type="compositionally biased region" description="Pro residues" evidence="2">
    <location>
        <begin position="35"/>
        <end position="48"/>
    </location>
</feature>
<feature type="compositionally biased region" description="Pro residues" evidence="2">
    <location>
        <begin position="150"/>
        <end position="160"/>
    </location>
</feature>
<dbReference type="AlphaFoldDB" id="A0A443I7B1"/>